<dbReference type="Pfam" id="PF12792">
    <property type="entry name" value="CSS-motif"/>
    <property type="match status" value="1"/>
</dbReference>
<evidence type="ECO:0000259" key="11">
    <source>
        <dbReference type="PROSITE" id="PS50883"/>
    </source>
</evidence>
<dbReference type="Proteomes" id="UP000031672">
    <property type="component" value="Unassembled WGS sequence"/>
</dbReference>
<comment type="caution">
    <text evidence="12">The sequence shown here is derived from an EMBL/GenBank/DDBJ whole genome shotgun (WGS) entry which is preliminary data.</text>
</comment>
<dbReference type="SUPFAM" id="SSF141868">
    <property type="entry name" value="EAL domain-like"/>
    <property type="match status" value="1"/>
</dbReference>
<evidence type="ECO:0000256" key="9">
    <source>
        <dbReference type="ARBA" id="ARBA00034290"/>
    </source>
</evidence>
<keyword evidence="13" id="KW-1185">Reference proteome</keyword>
<dbReference type="Pfam" id="PF00563">
    <property type="entry name" value="EAL"/>
    <property type="match status" value="1"/>
</dbReference>
<dbReference type="GO" id="GO:0005886">
    <property type="term" value="C:plasma membrane"/>
    <property type="evidence" value="ECO:0007669"/>
    <property type="project" value="UniProtKB-SubCell"/>
</dbReference>
<proteinExistence type="predicted"/>
<dbReference type="CDD" id="cd01948">
    <property type="entry name" value="EAL"/>
    <property type="match status" value="1"/>
</dbReference>
<evidence type="ECO:0000256" key="8">
    <source>
        <dbReference type="ARBA" id="ARBA00023136"/>
    </source>
</evidence>
<protein>
    <recommendedName>
        <fullName evidence="2">cyclic-guanylate-specific phosphodiesterase</fullName>
        <ecNumber evidence="2">3.1.4.52</ecNumber>
    </recommendedName>
</protein>
<dbReference type="PANTHER" id="PTHR33121:SF79">
    <property type="entry name" value="CYCLIC DI-GMP PHOSPHODIESTERASE PDED-RELATED"/>
    <property type="match status" value="1"/>
</dbReference>
<evidence type="ECO:0000313" key="12">
    <source>
        <dbReference type="EMBL" id="KII76149.1"/>
    </source>
</evidence>
<dbReference type="InterPro" id="IPR001633">
    <property type="entry name" value="EAL_dom"/>
</dbReference>
<dbReference type="PANTHER" id="PTHR33121">
    <property type="entry name" value="CYCLIC DI-GMP PHOSPHODIESTERASE PDEF"/>
    <property type="match status" value="1"/>
</dbReference>
<keyword evidence="7 10" id="KW-1133">Transmembrane helix</keyword>
<name>A0A0C2NQ63_9VIBR</name>
<dbReference type="SMART" id="SM00052">
    <property type="entry name" value="EAL"/>
    <property type="match status" value="1"/>
</dbReference>
<dbReference type="InterPro" id="IPR024744">
    <property type="entry name" value="CSS-motif_dom"/>
</dbReference>
<keyword evidence="4" id="KW-0973">c-di-GMP</keyword>
<evidence type="ECO:0000256" key="6">
    <source>
        <dbReference type="ARBA" id="ARBA00022801"/>
    </source>
</evidence>
<evidence type="ECO:0000256" key="7">
    <source>
        <dbReference type="ARBA" id="ARBA00022989"/>
    </source>
</evidence>
<comment type="catalytic activity">
    <reaction evidence="9">
        <text>3',3'-c-di-GMP + H2O = 5'-phosphoguanylyl(3'-&gt;5')guanosine + H(+)</text>
        <dbReference type="Rhea" id="RHEA:24902"/>
        <dbReference type="ChEBI" id="CHEBI:15377"/>
        <dbReference type="ChEBI" id="CHEBI:15378"/>
        <dbReference type="ChEBI" id="CHEBI:58754"/>
        <dbReference type="ChEBI" id="CHEBI:58805"/>
        <dbReference type="EC" id="3.1.4.52"/>
    </reaction>
</comment>
<dbReference type="GO" id="GO:0071111">
    <property type="term" value="F:cyclic-guanylate-specific phosphodiesterase activity"/>
    <property type="evidence" value="ECO:0007669"/>
    <property type="project" value="UniProtKB-EC"/>
</dbReference>
<dbReference type="InterPro" id="IPR050706">
    <property type="entry name" value="Cyclic-di-GMP_PDE-like"/>
</dbReference>
<dbReference type="STRING" id="1461322.OJ16_15145"/>
<dbReference type="Gene3D" id="3.20.20.450">
    <property type="entry name" value="EAL domain"/>
    <property type="match status" value="1"/>
</dbReference>
<feature type="domain" description="EAL" evidence="11">
    <location>
        <begin position="266"/>
        <end position="521"/>
    </location>
</feature>
<dbReference type="RefSeq" id="WP_040992082.1">
    <property type="nucleotide sequence ID" value="NZ_JTKH01000024.1"/>
</dbReference>
<organism evidence="12 13">
    <name type="scientific">Vibrio renipiscarius</name>
    <dbReference type="NCBI Taxonomy" id="1461322"/>
    <lineage>
        <taxon>Bacteria</taxon>
        <taxon>Pseudomonadati</taxon>
        <taxon>Pseudomonadota</taxon>
        <taxon>Gammaproteobacteria</taxon>
        <taxon>Vibrionales</taxon>
        <taxon>Vibrionaceae</taxon>
        <taxon>Vibrio</taxon>
    </lineage>
</organism>
<evidence type="ECO:0000256" key="5">
    <source>
        <dbReference type="ARBA" id="ARBA00022692"/>
    </source>
</evidence>
<evidence type="ECO:0000256" key="2">
    <source>
        <dbReference type="ARBA" id="ARBA00012282"/>
    </source>
</evidence>
<dbReference type="EC" id="3.1.4.52" evidence="2"/>
<dbReference type="InterPro" id="IPR035919">
    <property type="entry name" value="EAL_sf"/>
</dbReference>
<feature type="transmembrane region" description="Helical" evidence="10">
    <location>
        <begin position="242"/>
        <end position="264"/>
    </location>
</feature>
<feature type="transmembrane region" description="Helical" evidence="10">
    <location>
        <begin position="25"/>
        <end position="45"/>
    </location>
</feature>
<evidence type="ECO:0000256" key="1">
    <source>
        <dbReference type="ARBA" id="ARBA00004651"/>
    </source>
</evidence>
<accession>A0A0C2JDZ1</accession>
<comment type="subcellular location">
    <subcellularLocation>
        <location evidence="1">Cell membrane</location>
        <topology evidence="1">Multi-pass membrane protein</topology>
    </subcellularLocation>
</comment>
<keyword evidence="8 10" id="KW-0472">Membrane</keyword>
<dbReference type="EMBL" id="JTKH01000024">
    <property type="protein sequence ID" value="KII76149.1"/>
    <property type="molecule type" value="Genomic_DNA"/>
</dbReference>
<evidence type="ECO:0000256" key="10">
    <source>
        <dbReference type="SAM" id="Phobius"/>
    </source>
</evidence>
<reference evidence="12 13" key="1">
    <citation type="submission" date="2014-11" db="EMBL/GenBank/DDBJ databases">
        <title>Draft Genome Sequence of Vibrio piscirenalis strains CECT 8603T and CECT 8604, two marine Gammaproteobacterium isolated from cultured gilthead sea bream (Sparus aurata).</title>
        <authorList>
            <person name="Arahal D.R."/>
            <person name="Rodrigo-Torres L."/>
            <person name="Lucena T."/>
            <person name="Pujalte M.J."/>
        </authorList>
    </citation>
    <scope>NUCLEOTIDE SEQUENCE [LARGE SCALE GENOMIC DNA]</scope>
    <source>
        <strain evidence="12 13">DCR 1-4-2</strain>
    </source>
</reference>
<dbReference type="AlphaFoldDB" id="A0A0C2NQ63"/>
<evidence type="ECO:0000256" key="3">
    <source>
        <dbReference type="ARBA" id="ARBA00022475"/>
    </source>
</evidence>
<dbReference type="PROSITE" id="PS50883">
    <property type="entry name" value="EAL"/>
    <property type="match status" value="1"/>
</dbReference>
<gene>
    <name evidence="12" type="ORF">OJ16_15145</name>
</gene>
<evidence type="ECO:0000256" key="4">
    <source>
        <dbReference type="ARBA" id="ARBA00022636"/>
    </source>
</evidence>
<evidence type="ECO:0000313" key="13">
    <source>
        <dbReference type="Proteomes" id="UP000031672"/>
    </source>
</evidence>
<keyword evidence="5 10" id="KW-0812">Transmembrane</keyword>
<dbReference type="OrthoDB" id="675397at2"/>
<keyword evidence="3" id="KW-1003">Cell membrane</keyword>
<sequence>MYPVKFNFKKIYTLSKEMVSHFPNLMPVVVIFAFTFAVSILSNYYHTQKAAREDGLKLIHSIERHIGKTASELYILNDTVDPACSQQDKLTLRGHVFHSTFIKEVGIYQDGYVVCTSNEGNVHIPLPSSITQRIQHSQNHITIELDRSNSEQTTFFIYASIKNNYGLNALFPPQRLLNLMERSLKPKQYQYHLSILGRDLNGEPLAGKPVKEQFVFDSTIYPLQLTLSPTVGTYQFHYFSHIWQTILVASLFSIVYLIAGYQLLAKRSIEFNLLNAIEDDHIELYLQPIVDINTNSMVGSEALVRWNHPKQGQISPEIFIPLAEKLLVIDLLTKKILDSVAKFLNENPHYQTDKYISVNLSRVCLIDDKFVDYLQIFANRQPHLVNRILLEVTENLDFDQSQLQRALRHLDSIQRMGFELAVDDFGTGYSGLNFIRQHRFHVMKIDQVFIKSLHSDSSIMPVLVSMLQLARELNMKVIAEGVENEQQMTILKELGVSYIQGFYYSPPIKPEELLALGNDRYFEQLNKQPT</sequence>
<keyword evidence="6" id="KW-0378">Hydrolase</keyword>
<accession>A0A0C2NQ63</accession>